<gene>
    <name evidence="1" type="ORF">YALI1_A18728g</name>
</gene>
<reference evidence="1 2" key="1">
    <citation type="journal article" date="2016" name="PLoS ONE">
        <title>Sequence Assembly of Yarrowia lipolytica Strain W29/CLIB89 Shows Transposable Element Diversity.</title>
        <authorList>
            <person name="Magnan C."/>
            <person name="Yu J."/>
            <person name="Chang I."/>
            <person name="Jahn E."/>
            <person name="Kanomata Y."/>
            <person name="Wu J."/>
            <person name="Zeller M."/>
            <person name="Oakes M."/>
            <person name="Baldi P."/>
            <person name="Sandmeyer S."/>
        </authorList>
    </citation>
    <scope>NUCLEOTIDE SEQUENCE [LARGE SCALE GENOMIC DNA]</scope>
    <source>
        <strain evidence="2">CLIB89(W29)</strain>
    </source>
</reference>
<name>A0A1D8N5E2_YARLL</name>
<dbReference type="EMBL" id="CP017553">
    <property type="protein sequence ID" value="AOW00824.1"/>
    <property type="molecule type" value="Genomic_DNA"/>
</dbReference>
<dbReference type="Proteomes" id="UP000182444">
    <property type="component" value="Chromosome 1A"/>
</dbReference>
<dbReference type="RefSeq" id="XP_068137965.1">
    <property type="nucleotide sequence ID" value="XM_068281864.1"/>
</dbReference>
<evidence type="ECO:0000313" key="1">
    <source>
        <dbReference type="EMBL" id="AOW00824.1"/>
    </source>
</evidence>
<dbReference type="VEuPathDB" id="FungiDB:YALI1_A18728g"/>
<evidence type="ECO:0000313" key="2">
    <source>
        <dbReference type="Proteomes" id="UP000182444"/>
    </source>
</evidence>
<sequence length="76" mass="8748">MTPSTVTKLNLWLAFFWVDGNQMKRTKPDLVTWMWSVETERNQISRATLGSVLLGMLLGMTCRKTSDLLERLLETS</sequence>
<protein>
    <submittedName>
        <fullName evidence="1">Uncharacterized protein</fullName>
    </submittedName>
</protein>
<dbReference type="AlphaFoldDB" id="A0A1D8N5E2"/>
<proteinExistence type="predicted"/>
<accession>A0A1D8N5E2</accession>
<dbReference type="GeneID" id="94582529"/>
<organism evidence="1 2">
    <name type="scientific">Yarrowia lipolytica</name>
    <name type="common">Candida lipolytica</name>
    <dbReference type="NCBI Taxonomy" id="4952"/>
    <lineage>
        <taxon>Eukaryota</taxon>
        <taxon>Fungi</taxon>
        <taxon>Dikarya</taxon>
        <taxon>Ascomycota</taxon>
        <taxon>Saccharomycotina</taxon>
        <taxon>Dipodascomycetes</taxon>
        <taxon>Dipodascales</taxon>
        <taxon>Dipodascales incertae sedis</taxon>
        <taxon>Yarrowia</taxon>
    </lineage>
</organism>